<dbReference type="SFLD" id="SFLDS00003">
    <property type="entry name" value="Haloacid_Dehalogenase"/>
    <property type="match status" value="1"/>
</dbReference>
<dbReference type="GO" id="GO:0016791">
    <property type="term" value="F:phosphatase activity"/>
    <property type="evidence" value="ECO:0007669"/>
    <property type="project" value="UniProtKB-ARBA"/>
</dbReference>
<dbReference type="AlphaFoldDB" id="A0A098YTG9"/>
<dbReference type="SFLD" id="SFLDG01140">
    <property type="entry name" value="C2.B:_Phosphomannomutase_and_P"/>
    <property type="match status" value="1"/>
</dbReference>
<proteinExistence type="predicted"/>
<dbReference type="Gene3D" id="3.30.1240.10">
    <property type="match status" value="1"/>
</dbReference>
<dbReference type="InterPro" id="IPR036412">
    <property type="entry name" value="HAD-like_sf"/>
</dbReference>
<protein>
    <submittedName>
        <fullName evidence="1">Hydrolase</fullName>
    </submittedName>
</protein>
<dbReference type="GO" id="GO:0000287">
    <property type="term" value="F:magnesium ion binding"/>
    <property type="evidence" value="ECO:0007669"/>
    <property type="project" value="TreeGrafter"/>
</dbReference>
<comment type="caution">
    <text evidence="1">The sequence shown here is derived from an EMBL/GenBank/DDBJ whole genome shotgun (WGS) entry which is preliminary data.</text>
</comment>
<dbReference type="Proteomes" id="UP000029723">
    <property type="component" value="Unassembled WGS sequence"/>
</dbReference>
<dbReference type="Pfam" id="PF08282">
    <property type="entry name" value="Hydrolase_3"/>
    <property type="match status" value="1"/>
</dbReference>
<evidence type="ECO:0000313" key="2">
    <source>
        <dbReference type="Proteomes" id="UP000029723"/>
    </source>
</evidence>
<name>A0A098YTG9_9BACT</name>
<reference evidence="1 2" key="1">
    <citation type="submission" date="2014-07" db="EMBL/GenBank/DDBJ databases">
        <authorList>
            <person name="McCorrison J."/>
            <person name="Sanka R."/>
            <person name="Torralba M."/>
            <person name="Gillis M."/>
            <person name="Haft D.H."/>
            <person name="Methe B."/>
            <person name="Sutton G."/>
            <person name="Nelson K.E."/>
        </authorList>
    </citation>
    <scope>NUCLEOTIDE SEQUENCE [LARGE SCALE GENOMIC DNA]</scope>
    <source>
        <strain evidence="1 2">S9-PR14</strain>
    </source>
</reference>
<dbReference type="InterPro" id="IPR000150">
    <property type="entry name" value="Cof"/>
</dbReference>
<dbReference type="InterPro" id="IPR006379">
    <property type="entry name" value="HAD-SF_hydro_IIB"/>
</dbReference>
<dbReference type="PROSITE" id="PS01228">
    <property type="entry name" value="COF_1"/>
    <property type="match status" value="1"/>
</dbReference>
<accession>A0A098YTG9</accession>
<dbReference type="RefSeq" id="WP_036926419.1">
    <property type="nucleotide sequence ID" value="NZ_JRPQ01000065.1"/>
</dbReference>
<dbReference type="PROSITE" id="PS01229">
    <property type="entry name" value="COF_2"/>
    <property type="match status" value="1"/>
</dbReference>
<dbReference type="EMBL" id="JRPQ01000065">
    <property type="protein sequence ID" value="KGI22602.1"/>
    <property type="molecule type" value="Genomic_DNA"/>
</dbReference>
<organism evidence="1 2">
    <name type="scientific">Hoylesella timonensis S9-PR14</name>
    <dbReference type="NCBI Taxonomy" id="1401062"/>
    <lineage>
        <taxon>Bacteria</taxon>
        <taxon>Pseudomonadati</taxon>
        <taxon>Bacteroidota</taxon>
        <taxon>Bacteroidia</taxon>
        <taxon>Bacteroidales</taxon>
        <taxon>Prevotellaceae</taxon>
        <taxon>Hoylesella</taxon>
    </lineage>
</organism>
<keyword evidence="1" id="KW-0378">Hydrolase</keyword>
<dbReference type="InterPro" id="IPR023214">
    <property type="entry name" value="HAD_sf"/>
</dbReference>
<evidence type="ECO:0000313" key="1">
    <source>
        <dbReference type="EMBL" id="KGI22602.1"/>
    </source>
</evidence>
<dbReference type="NCBIfam" id="TIGR00099">
    <property type="entry name" value="Cof-subfamily"/>
    <property type="match status" value="1"/>
</dbReference>
<dbReference type="PANTHER" id="PTHR10000">
    <property type="entry name" value="PHOSPHOSERINE PHOSPHATASE"/>
    <property type="match status" value="1"/>
</dbReference>
<dbReference type="GO" id="GO:0005829">
    <property type="term" value="C:cytosol"/>
    <property type="evidence" value="ECO:0007669"/>
    <property type="project" value="TreeGrafter"/>
</dbReference>
<dbReference type="PANTHER" id="PTHR10000:SF25">
    <property type="entry name" value="PHOSPHATASE YKRA-RELATED"/>
    <property type="match status" value="1"/>
</dbReference>
<dbReference type="SUPFAM" id="SSF56784">
    <property type="entry name" value="HAD-like"/>
    <property type="match status" value="1"/>
</dbReference>
<dbReference type="NCBIfam" id="TIGR01484">
    <property type="entry name" value="HAD-SF-IIB"/>
    <property type="match status" value="1"/>
</dbReference>
<dbReference type="Gene3D" id="3.40.50.1000">
    <property type="entry name" value="HAD superfamily/HAD-like"/>
    <property type="match status" value="1"/>
</dbReference>
<sequence length="268" mass="29296">MNHKIKALFFDIDGTLVSFQTHQIPDSTVQALEEAKANGVQVYISTGRPLSLITVLGSIQHLIDGYITTNGAYCFVGNHDVCQHAIPRESVDFVISQAIEQQFCCVLVGTKHLCVFQQDETFNQVFLELLKVQGIDKAVSQDVVLQEPILQLSPFITQQQETDLMSKLPTCQSGRWHPAFTDITSLSADKGQGLQAMVNYLGLSLNETMAFGDGGNDITIIQQAGIGVAMGNAVPELKQTADYITTSVDEHGVREALIHYGIITKDAL</sequence>
<gene>
    <name evidence="1" type="ORF">HMPREF9304_03515</name>
</gene>
<dbReference type="OrthoDB" id="9814970at2"/>